<protein>
    <recommendedName>
        <fullName evidence="5">Transport permease protein</fullName>
    </recommendedName>
</protein>
<dbReference type="GO" id="GO:0140359">
    <property type="term" value="F:ABC-type transporter activity"/>
    <property type="evidence" value="ECO:0007669"/>
    <property type="project" value="InterPro"/>
</dbReference>
<dbReference type="InterPro" id="IPR051784">
    <property type="entry name" value="Nod_factor_ABC_transporter"/>
</dbReference>
<sequence length="260" mass="28856">MTLLIIGNEISKRLRILWTYKTNLLTQVFTVGFIFIGVSFFLQDGKNDSKALPSLLLGYLIWFYARIVIMSSSEDLVRDMQSGTLEQIYMSPVSAGLLLFGRLVALLLSTTVIVAIPMILLALLLKIQVPLRWEEGLALIITITGLFGFTLALSGVALIVKQIAALADLIQNLLLFLTGTLAPVSHFPFWLTMIAQSLPITQGIIVLRNIALQQKSLGQTWLDGSLVWLCVNSFCYLVIGILIFKWGERIAKVRGSLGHY</sequence>
<evidence type="ECO:0000313" key="8">
    <source>
        <dbReference type="Proteomes" id="UP000287171"/>
    </source>
</evidence>
<feature type="domain" description="ABC transmembrane type-2" evidence="6">
    <location>
        <begin position="18"/>
        <end position="247"/>
    </location>
</feature>
<dbReference type="AlphaFoldDB" id="A0A402BDD9"/>
<comment type="similarity">
    <text evidence="5">Belongs to the ABC-2 integral membrane protein family.</text>
</comment>
<keyword evidence="5" id="KW-1003">Cell membrane</keyword>
<feature type="transmembrane region" description="Helical" evidence="5">
    <location>
        <begin position="93"/>
        <end position="125"/>
    </location>
</feature>
<evidence type="ECO:0000256" key="4">
    <source>
        <dbReference type="ARBA" id="ARBA00023136"/>
    </source>
</evidence>
<feature type="transmembrane region" description="Helical" evidence="5">
    <location>
        <begin position="137"/>
        <end position="160"/>
    </location>
</feature>
<feature type="transmembrane region" description="Helical" evidence="5">
    <location>
        <begin position="226"/>
        <end position="244"/>
    </location>
</feature>
<dbReference type="GO" id="GO:0005886">
    <property type="term" value="C:plasma membrane"/>
    <property type="evidence" value="ECO:0007669"/>
    <property type="project" value="UniProtKB-SubCell"/>
</dbReference>
<accession>A0A402BDD9</accession>
<keyword evidence="2 5" id="KW-0812">Transmembrane</keyword>
<proteinExistence type="inferred from homology"/>
<name>A0A402BDD9_9CHLR</name>
<keyword evidence="8" id="KW-1185">Reference proteome</keyword>
<dbReference type="InterPro" id="IPR047817">
    <property type="entry name" value="ABC2_TM_bact-type"/>
</dbReference>
<evidence type="ECO:0000256" key="1">
    <source>
        <dbReference type="ARBA" id="ARBA00004141"/>
    </source>
</evidence>
<evidence type="ECO:0000313" key="7">
    <source>
        <dbReference type="EMBL" id="GCE29302.1"/>
    </source>
</evidence>
<dbReference type="PANTHER" id="PTHR43229:SF2">
    <property type="entry name" value="NODULATION PROTEIN J"/>
    <property type="match status" value="1"/>
</dbReference>
<evidence type="ECO:0000256" key="2">
    <source>
        <dbReference type="ARBA" id="ARBA00022692"/>
    </source>
</evidence>
<dbReference type="Pfam" id="PF01061">
    <property type="entry name" value="ABC2_membrane"/>
    <property type="match status" value="1"/>
</dbReference>
<comment type="subcellular location">
    <subcellularLocation>
        <location evidence="5">Cell membrane</location>
        <topology evidence="5">Multi-pass membrane protein</topology>
    </subcellularLocation>
    <subcellularLocation>
        <location evidence="1">Membrane</location>
        <topology evidence="1">Multi-pass membrane protein</topology>
    </subcellularLocation>
</comment>
<comment type="caution">
    <text evidence="7">The sequence shown here is derived from an EMBL/GenBank/DDBJ whole genome shotgun (WGS) entry which is preliminary data.</text>
</comment>
<keyword evidence="3 5" id="KW-1133">Transmembrane helix</keyword>
<evidence type="ECO:0000259" key="6">
    <source>
        <dbReference type="PROSITE" id="PS51012"/>
    </source>
</evidence>
<feature type="transmembrane region" description="Helical" evidence="5">
    <location>
        <begin position="172"/>
        <end position="191"/>
    </location>
</feature>
<dbReference type="Proteomes" id="UP000287171">
    <property type="component" value="Unassembled WGS sequence"/>
</dbReference>
<reference evidence="8" key="1">
    <citation type="submission" date="2018-12" db="EMBL/GenBank/DDBJ databases">
        <title>Tengunoibacter tsumagoiensis gen. nov., sp. nov., Dictyobacter kobayashii sp. nov., D. alpinus sp. nov., and D. joshuensis sp. nov. and description of Dictyobacteraceae fam. nov. within the order Ktedonobacterales isolated from Tengu-no-mugimeshi.</title>
        <authorList>
            <person name="Wang C.M."/>
            <person name="Zheng Y."/>
            <person name="Sakai Y."/>
            <person name="Toyoda A."/>
            <person name="Minakuchi Y."/>
            <person name="Abe K."/>
            <person name="Yokota A."/>
            <person name="Yabe S."/>
        </authorList>
    </citation>
    <scope>NUCLEOTIDE SEQUENCE [LARGE SCALE GENOMIC DNA]</scope>
    <source>
        <strain evidence="8">Uno16</strain>
    </source>
</reference>
<feature type="transmembrane region" description="Helical" evidence="5">
    <location>
        <begin position="54"/>
        <end position="72"/>
    </location>
</feature>
<evidence type="ECO:0000256" key="5">
    <source>
        <dbReference type="RuleBase" id="RU361157"/>
    </source>
</evidence>
<dbReference type="PROSITE" id="PS51012">
    <property type="entry name" value="ABC_TM2"/>
    <property type="match status" value="1"/>
</dbReference>
<keyword evidence="5" id="KW-0813">Transport</keyword>
<dbReference type="EMBL" id="BIFT01000002">
    <property type="protein sequence ID" value="GCE29302.1"/>
    <property type="molecule type" value="Genomic_DNA"/>
</dbReference>
<keyword evidence="4 5" id="KW-0472">Membrane</keyword>
<dbReference type="PANTHER" id="PTHR43229">
    <property type="entry name" value="NODULATION PROTEIN J"/>
    <property type="match status" value="1"/>
</dbReference>
<evidence type="ECO:0000256" key="3">
    <source>
        <dbReference type="ARBA" id="ARBA00022989"/>
    </source>
</evidence>
<organism evidence="7 8">
    <name type="scientific">Dictyobacter alpinus</name>
    <dbReference type="NCBI Taxonomy" id="2014873"/>
    <lineage>
        <taxon>Bacteria</taxon>
        <taxon>Bacillati</taxon>
        <taxon>Chloroflexota</taxon>
        <taxon>Ktedonobacteria</taxon>
        <taxon>Ktedonobacterales</taxon>
        <taxon>Dictyobacteraceae</taxon>
        <taxon>Dictyobacter</taxon>
    </lineage>
</organism>
<dbReference type="InterPro" id="IPR013525">
    <property type="entry name" value="ABC2_TM"/>
</dbReference>
<feature type="transmembrane region" description="Helical" evidence="5">
    <location>
        <begin position="22"/>
        <end position="42"/>
    </location>
</feature>
<gene>
    <name evidence="7" type="ORF">KDA_47860</name>
</gene>